<protein>
    <recommendedName>
        <fullName evidence="3">Peptidase M24 domain-containing protein</fullName>
    </recommendedName>
</protein>
<dbReference type="AlphaFoldDB" id="A0A1Y1LPM7"/>
<name>A0A1Y1LPM7_PHOPY</name>
<dbReference type="PANTHER" id="PTHR10804:SF11">
    <property type="entry name" value="PROLIFERATION-ASSOCIATED PROTEIN 2G4"/>
    <property type="match status" value="1"/>
</dbReference>
<dbReference type="FunFam" id="1.10.10.10:FF:000029">
    <property type="entry name" value="Proliferation-associated 2G4, a"/>
    <property type="match status" value="1"/>
</dbReference>
<organism evidence="4">
    <name type="scientific">Photinus pyralis</name>
    <name type="common">Common eastern firefly</name>
    <name type="synonym">Lampyris pyralis</name>
    <dbReference type="NCBI Taxonomy" id="7054"/>
    <lineage>
        <taxon>Eukaryota</taxon>
        <taxon>Metazoa</taxon>
        <taxon>Ecdysozoa</taxon>
        <taxon>Arthropoda</taxon>
        <taxon>Hexapoda</taxon>
        <taxon>Insecta</taxon>
        <taxon>Pterygota</taxon>
        <taxon>Neoptera</taxon>
        <taxon>Endopterygota</taxon>
        <taxon>Coleoptera</taxon>
        <taxon>Polyphaga</taxon>
        <taxon>Elateriformia</taxon>
        <taxon>Elateroidea</taxon>
        <taxon>Lampyridae</taxon>
        <taxon>Lampyrinae</taxon>
        <taxon>Photinus</taxon>
    </lineage>
</organism>
<dbReference type="EMBL" id="VVIM01000002">
    <property type="protein sequence ID" value="KAB0802434.1"/>
    <property type="molecule type" value="Genomic_DNA"/>
</dbReference>
<dbReference type="InterPro" id="IPR036390">
    <property type="entry name" value="WH_DNA-bd_sf"/>
</dbReference>
<gene>
    <name evidence="5" type="ORF">PPYR_04620</name>
</gene>
<proteinExistence type="inferred from homology"/>
<dbReference type="InterPro" id="IPR036388">
    <property type="entry name" value="WH-like_DNA-bd_sf"/>
</dbReference>
<evidence type="ECO:0000313" key="6">
    <source>
        <dbReference type="Proteomes" id="UP000327044"/>
    </source>
</evidence>
<reference evidence="4" key="1">
    <citation type="journal article" date="2016" name="Sci. Rep.">
        <title>Molecular characterization of firefly nuptial gifts: a multi-omics approach sheds light on postcopulatory sexual selection.</title>
        <authorList>
            <person name="Al-Wathiqui N."/>
            <person name="Fallon T.R."/>
            <person name="South A."/>
            <person name="Weng J.K."/>
            <person name="Lewis S.M."/>
        </authorList>
    </citation>
    <scope>NUCLEOTIDE SEQUENCE</scope>
</reference>
<dbReference type="Pfam" id="PF00557">
    <property type="entry name" value="Peptidase_M24"/>
    <property type="match status" value="1"/>
</dbReference>
<dbReference type="FunFam" id="3.90.230.10:FF:000013">
    <property type="entry name" value="DNA-binding protein, 42 kDa"/>
    <property type="match status" value="1"/>
</dbReference>
<reference evidence="5" key="3">
    <citation type="submission" date="2019-08" db="EMBL/GenBank/DDBJ databases">
        <authorList>
            <consortium name="Photinus pyralis genome working group"/>
            <person name="Fallon T.R."/>
            <person name="Sander Lower S.E."/>
            <person name="Weng J.-K."/>
        </authorList>
    </citation>
    <scope>NUCLEOTIDE SEQUENCE</scope>
    <source>
        <strain evidence="5">1611_PpyrPB1</strain>
        <tissue evidence="5">Whole body</tissue>
    </source>
</reference>
<dbReference type="InterPro" id="IPR004545">
    <property type="entry name" value="PA2G4"/>
</dbReference>
<evidence type="ECO:0000313" key="4">
    <source>
        <dbReference type="EMBL" id="JAV72937.1"/>
    </source>
</evidence>
<dbReference type="InterPro" id="IPR047113">
    <property type="entry name" value="PA2G4/ARX1"/>
</dbReference>
<reference evidence="5 6" key="2">
    <citation type="journal article" date="2018" name="Elife">
        <title>Firefly genomes illuminate parallel origins of bioluminescence in beetles.</title>
        <authorList>
            <person name="Fallon T.R."/>
            <person name="Lower S.E."/>
            <person name="Chang C.H."/>
            <person name="Bessho-Uehara M."/>
            <person name="Martin G.J."/>
            <person name="Bewick A.J."/>
            <person name="Behringer M."/>
            <person name="Debat H.J."/>
            <person name="Wong I."/>
            <person name="Day J.C."/>
            <person name="Suvorov A."/>
            <person name="Silva C.J."/>
            <person name="Stanger-Hall K.F."/>
            <person name="Hall D.W."/>
            <person name="Schmitz R.J."/>
            <person name="Nelson D.R."/>
            <person name="Lewis S.M."/>
            <person name="Shigenobu S."/>
            <person name="Bybee S.M."/>
            <person name="Larracuente A.M."/>
            <person name="Oba Y."/>
            <person name="Weng J.K."/>
        </authorList>
    </citation>
    <scope>NUCLEOTIDE SEQUENCE [LARGE SCALE GENOMIC DNA]</scope>
    <source>
        <strain evidence="5">1611_PpyrPB1</strain>
        <tissue evidence="5">Whole body</tissue>
    </source>
</reference>
<dbReference type="SUPFAM" id="SSF46785">
    <property type="entry name" value="Winged helix' DNA-binding domain"/>
    <property type="match status" value="1"/>
</dbReference>
<evidence type="ECO:0000256" key="2">
    <source>
        <dbReference type="SAM" id="MobiDB-lite"/>
    </source>
</evidence>
<dbReference type="InParanoid" id="A0A1Y1LPM7"/>
<dbReference type="FunCoup" id="A0A1Y1LPM7">
    <property type="interactions" value="2355"/>
</dbReference>
<accession>A0A1Y1LPM7</accession>
<keyword evidence="6" id="KW-1185">Reference proteome</keyword>
<dbReference type="InterPro" id="IPR036005">
    <property type="entry name" value="Creatinase/aminopeptidase-like"/>
</dbReference>
<dbReference type="InterPro" id="IPR000994">
    <property type="entry name" value="Pept_M24"/>
</dbReference>
<feature type="region of interest" description="Disordered" evidence="2">
    <location>
        <begin position="348"/>
        <end position="385"/>
    </location>
</feature>
<dbReference type="Gene3D" id="1.10.10.10">
    <property type="entry name" value="Winged helix-like DNA-binding domain superfamily/Winged helix DNA-binding domain"/>
    <property type="match status" value="1"/>
</dbReference>
<dbReference type="Gene3D" id="3.90.230.10">
    <property type="entry name" value="Creatinase/methionine aminopeptidase superfamily"/>
    <property type="match status" value="1"/>
</dbReference>
<feature type="domain" description="Peptidase M24" evidence="3">
    <location>
        <begin position="21"/>
        <end position="198"/>
    </location>
</feature>
<dbReference type="CDD" id="cd01089">
    <property type="entry name" value="PA2G4-like"/>
    <property type="match status" value="1"/>
</dbReference>
<dbReference type="Proteomes" id="UP000327044">
    <property type="component" value="Unassembled WGS sequence"/>
</dbReference>
<dbReference type="SUPFAM" id="SSF55920">
    <property type="entry name" value="Creatinase/aminopeptidase"/>
    <property type="match status" value="1"/>
</dbReference>
<dbReference type="PANTHER" id="PTHR10804">
    <property type="entry name" value="PROTEASE FAMILY M24 METHIONYL AMINOPEPTIDASE, AMINOPEPTIDASE P"/>
    <property type="match status" value="1"/>
</dbReference>
<sequence>MADEKDAPEETIAEDLVVTKYKMTGQIVNRVLKQVIDKCVPGASVREICEFGDNLLLEETNKIFKKEKELKKGIAFPTCVSVNNCICHFSPMPSEPDYTLKEEDLAKVDLGAHLDGYIAVVAHTIVVGSSSGSKITGRKADVVLAAQYASQAALRLLRPGNDTYAITDAVTKVAKSFKCKPVEGMLSHQLKHFKIDGEKTIIQNPNEAQRKEHEKFEFDKHEVYAMDVLVSSGDGVGKEGATRVAIYKKTDEIYQLKLKASRTFFSEVRQKYGSMPFNLRTFQEETKAKLAVVECVSHKLIEPFQVLYEKAGEYVAHFKFTALLMPNGTHQITGLPFDASMYQSEHSVDDPEMKALLTSSANPKAGKKKKKKSENENAMDVDVTA</sequence>
<dbReference type="EMBL" id="GEZM01055788">
    <property type="protein sequence ID" value="JAV72937.1"/>
    <property type="molecule type" value="Transcribed_RNA"/>
</dbReference>
<comment type="similarity">
    <text evidence="1">Belongs to the peptidase M24 family.</text>
</comment>
<evidence type="ECO:0000259" key="3">
    <source>
        <dbReference type="Pfam" id="PF00557"/>
    </source>
</evidence>
<dbReference type="NCBIfam" id="TIGR00495">
    <property type="entry name" value="crvDNA_42K"/>
    <property type="match status" value="1"/>
</dbReference>
<evidence type="ECO:0000313" key="5">
    <source>
        <dbReference type="EMBL" id="KAB0802434.1"/>
    </source>
</evidence>
<evidence type="ECO:0000256" key="1">
    <source>
        <dbReference type="ARBA" id="ARBA00007319"/>
    </source>
</evidence>
<dbReference type="OrthoDB" id="5876363at2759"/>